<reference evidence="3" key="2">
    <citation type="submission" date="2017-12" db="EMBL/GenBank/DDBJ databases">
        <title>Genome sequence of the Bar-tailed Godwit (Limosa lapponica baueri).</title>
        <authorList>
            <person name="Lima N.C.B."/>
            <person name="Parody-Merino A.M."/>
            <person name="Battley P.F."/>
            <person name="Fidler A.E."/>
            <person name="Prosdocimi F."/>
        </authorList>
    </citation>
    <scope>NUCLEOTIDE SEQUENCE [LARGE SCALE GENOMIC DNA]</scope>
</reference>
<organism evidence="2 3">
    <name type="scientific">Limosa lapponica baueri</name>
    <dbReference type="NCBI Taxonomy" id="1758121"/>
    <lineage>
        <taxon>Eukaryota</taxon>
        <taxon>Metazoa</taxon>
        <taxon>Chordata</taxon>
        <taxon>Craniata</taxon>
        <taxon>Vertebrata</taxon>
        <taxon>Euteleostomi</taxon>
        <taxon>Archelosauria</taxon>
        <taxon>Archosauria</taxon>
        <taxon>Dinosauria</taxon>
        <taxon>Saurischia</taxon>
        <taxon>Theropoda</taxon>
        <taxon>Coelurosauria</taxon>
        <taxon>Aves</taxon>
        <taxon>Neognathae</taxon>
        <taxon>Neoaves</taxon>
        <taxon>Charadriiformes</taxon>
        <taxon>Scolopacidae</taxon>
        <taxon>Limosa</taxon>
    </lineage>
</organism>
<feature type="transmembrane region" description="Helical" evidence="1">
    <location>
        <begin position="25"/>
        <end position="52"/>
    </location>
</feature>
<keyword evidence="1" id="KW-0472">Membrane</keyword>
<gene>
    <name evidence="2" type="ORF">llap_12493</name>
</gene>
<keyword evidence="3" id="KW-1185">Reference proteome</keyword>
<dbReference type="GO" id="GO:0005789">
    <property type="term" value="C:endoplasmic reticulum membrane"/>
    <property type="evidence" value="ECO:0007669"/>
    <property type="project" value="TreeGrafter"/>
</dbReference>
<dbReference type="Proteomes" id="UP000233556">
    <property type="component" value="Unassembled WGS sequence"/>
</dbReference>
<dbReference type="GO" id="GO:0006616">
    <property type="term" value="P:SRP-dependent cotranslational protein targeting to membrane, translocation"/>
    <property type="evidence" value="ECO:0007669"/>
    <property type="project" value="InterPro"/>
</dbReference>
<keyword evidence="1" id="KW-1133">Transmembrane helix</keyword>
<protein>
    <submittedName>
        <fullName evidence="2">Translocating chain-associated membrane protein 1-like 1</fullName>
    </submittedName>
</protein>
<proteinExistence type="predicted"/>
<name>A0A2I0TTY7_LIMLA</name>
<dbReference type="AlphaFoldDB" id="A0A2I0TTY7"/>
<evidence type="ECO:0000313" key="2">
    <source>
        <dbReference type="EMBL" id="PKU37203.1"/>
    </source>
</evidence>
<dbReference type="EMBL" id="KZ507254">
    <property type="protein sequence ID" value="PKU37203.1"/>
    <property type="molecule type" value="Genomic_DNA"/>
</dbReference>
<feature type="transmembrane region" description="Helical" evidence="1">
    <location>
        <begin position="77"/>
        <end position="99"/>
    </location>
</feature>
<reference evidence="3" key="1">
    <citation type="submission" date="2017-11" db="EMBL/GenBank/DDBJ databases">
        <authorList>
            <person name="Lima N.C."/>
            <person name="Parody-Merino A.M."/>
            <person name="Battley P.F."/>
            <person name="Fidler A.E."/>
            <person name="Prosdocimi F."/>
        </authorList>
    </citation>
    <scope>NUCLEOTIDE SEQUENCE [LARGE SCALE GENOMIC DNA]</scope>
</reference>
<accession>A0A2I0TTY7</accession>
<dbReference type="OrthoDB" id="3053196at2759"/>
<keyword evidence="1" id="KW-0812">Transmembrane</keyword>
<sequence>MGRRRKKKSPAVLSYEFVIQNHADIAVFLVICFLLGFMFEVSAKYAIIFIAVQYNVTYTTDDNNEQFLFYDSGPKDIATIFFYMLIAINLHAVIQKYILDEEFMMNPISLWKDYPHSYMLLVGKGPQ</sequence>
<dbReference type="InterPro" id="IPR016447">
    <property type="entry name" value="Translocation_assoc_membrane"/>
</dbReference>
<evidence type="ECO:0000313" key="3">
    <source>
        <dbReference type="Proteomes" id="UP000233556"/>
    </source>
</evidence>
<dbReference type="PANTHER" id="PTHR12371">
    <property type="entry name" value="TRANSLOCATION ASSOCIATED MEMBRANE PROTEIN"/>
    <property type="match status" value="1"/>
</dbReference>
<evidence type="ECO:0000256" key="1">
    <source>
        <dbReference type="SAM" id="Phobius"/>
    </source>
</evidence>
<dbReference type="GO" id="GO:0045048">
    <property type="term" value="P:protein insertion into ER membrane"/>
    <property type="evidence" value="ECO:0007669"/>
    <property type="project" value="TreeGrafter"/>
</dbReference>
<dbReference type="PANTHER" id="PTHR12371:SF11">
    <property type="entry name" value="TRANSLOCATING CHAIN-ASSOCIATED MEMBRANE PROTEIN"/>
    <property type="match status" value="1"/>
</dbReference>